<sequence>MHPLDWSRRDAELALAAMKAVFTLYGKRDLAPIHAEFLLAMRDTVFRQPGLDPLAVRPVGPGEFAALVPVTEHRERALEYLTIVPYVDVEIEAAKAELVGEYFAFVGRGSDALKFLDNIAHQHVRASQFCIARKLLPKLLPGGPMTQVTRAIRMLRENRGDAAKAARFQALGRLPERTLGNVFYRFHRARGFALPGEPGCMPEDLLATHDITHMLSGYNTDANGEICANAFAGGSMPKHSLMIAVTGLLSFHNKGGLDQSGRYAASTGNLNPREFANAFQRGMESTCLVGWDYHRDWETSVDALRARFNIRDAADIWDHPPSEEAMALMA</sequence>
<dbReference type="Proteomes" id="UP000199473">
    <property type="component" value="Unassembled WGS sequence"/>
</dbReference>
<gene>
    <name evidence="1" type="ORF">SAMN02745775_11559</name>
</gene>
<reference evidence="1 2" key="1">
    <citation type="submission" date="2016-10" db="EMBL/GenBank/DDBJ databases">
        <authorList>
            <person name="de Groot N.N."/>
        </authorList>
    </citation>
    <scope>NUCLEOTIDE SEQUENCE [LARGE SCALE GENOMIC DNA]</scope>
    <source>
        <strain evidence="1 2">DSM 19981</strain>
    </source>
</reference>
<dbReference type="STRING" id="1123062.SAMN02745775_11559"/>
<accession>A0A1I4EE94</accession>
<keyword evidence="2" id="KW-1185">Reference proteome</keyword>
<evidence type="ECO:0000313" key="1">
    <source>
        <dbReference type="EMBL" id="SFL03300.1"/>
    </source>
</evidence>
<dbReference type="Pfam" id="PF05019">
    <property type="entry name" value="Coq4"/>
    <property type="match status" value="1"/>
</dbReference>
<name>A0A1I4EE94_9PROT</name>
<dbReference type="InterPro" id="IPR007715">
    <property type="entry name" value="Coq4"/>
</dbReference>
<proteinExistence type="predicted"/>
<protein>
    <submittedName>
        <fullName evidence="1">Coenzyme Q (Ubiquinone) biosynthesis protein Coq4</fullName>
    </submittedName>
</protein>
<dbReference type="RefSeq" id="WP_092962788.1">
    <property type="nucleotide sequence ID" value="NZ_FOSQ01000015.1"/>
</dbReference>
<dbReference type="EMBL" id="FOSQ01000015">
    <property type="protein sequence ID" value="SFL03300.1"/>
    <property type="molecule type" value="Genomic_DNA"/>
</dbReference>
<organism evidence="1 2">
    <name type="scientific">Falsiroseomonas stagni DSM 19981</name>
    <dbReference type="NCBI Taxonomy" id="1123062"/>
    <lineage>
        <taxon>Bacteria</taxon>
        <taxon>Pseudomonadati</taxon>
        <taxon>Pseudomonadota</taxon>
        <taxon>Alphaproteobacteria</taxon>
        <taxon>Acetobacterales</taxon>
        <taxon>Roseomonadaceae</taxon>
        <taxon>Falsiroseomonas</taxon>
    </lineage>
</organism>
<dbReference type="OrthoDB" id="9775927at2"/>
<evidence type="ECO:0000313" key="2">
    <source>
        <dbReference type="Proteomes" id="UP000199473"/>
    </source>
</evidence>
<keyword evidence="1" id="KW-0830">Ubiquinone</keyword>
<dbReference type="AlphaFoldDB" id="A0A1I4EE94"/>
<dbReference type="GO" id="GO:0006744">
    <property type="term" value="P:ubiquinone biosynthetic process"/>
    <property type="evidence" value="ECO:0007669"/>
    <property type="project" value="InterPro"/>
</dbReference>